<feature type="region of interest" description="Disordered" evidence="8">
    <location>
        <begin position="62"/>
        <end position="101"/>
    </location>
</feature>
<evidence type="ECO:0000256" key="4">
    <source>
        <dbReference type="ARBA" id="ARBA00022734"/>
    </source>
</evidence>
<gene>
    <name evidence="10" type="ORF">JMJ35_006697</name>
</gene>
<feature type="domain" description="MRH" evidence="9">
    <location>
        <begin position="159"/>
        <end position="312"/>
    </location>
</feature>
<dbReference type="GO" id="GO:0030968">
    <property type="term" value="P:endoplasmic reticulum unfolded protein response"/>
    <property type="evidence" value="ECO:0007669"/>
    <property type="project" value="UniProtKB-UniRule"/>
</dbReference>
<evidence type="ECO:0000313" key="10">
    <source>
        <dbReference type="EMBL" id="KAK0511145.1"/>
    </source>
</evidence>
<dbReference type="GO" id="GO:0030246">
    <property type="term" value="F:carbohydrate binding"/>
    <property type="evidence" value="ECO:0007669"/>
    <property type="project" value="UniProtKB-UniRule"/>
</dbReference>
<dbReference type="PANTHER" id="PTHR15414">
    <property type="entry name" value="OS-9-RELATED"/>
    <property type="match status" value="1"/>
</dbReference>
<evidence type="ECO:0000256" key="7">
    <source>
        <dbReference type="RuleBase" id="RU369099"/>
    </source>
</evidence>
<comment type="subcellular location">
    <subcellularLocation>
        <location evidence="1 7">Endoplasmic reticulum membrane</location>
        <topology evidence="1 7">Peripheral membrane protein</topology>
        <orientation evidence="1 7">Lumenal side</orientation>
    </subcellularLocation>
</comment>
<dbReference type="PANTHER" id="PTHR15414:SF0">
    <property type="entry name" value="ENDOPLASMIC RETICULUM LECTIN 1"/>
    <property type="match status" value="1"/>
</dbReference>
<dbReference type="SUPFAM" id="SSF50911">
    <property type="entry name" value="Mannose 6-phosphate receptor domain"/>
    <property type="match status" value="1"/>
</dbReference>
<dbReference type="GO" id="GO:0030970">
    <property type="term" value="P:retrograde protein transport, ER to cytosol"/>
    <property type="evidence" value="ECO:0007669"/>
    <property type="project" value="TreeGrafter"/>
</dbReference>
<keyword evidence="7" id="KW-0472">Membrane</keyword>
<feature type="region of interest" description="Disordered" evidence="8">
    <location>
        <begin position="467"/>
        <end position="513"/>
    </location>
</feature>
<keyword evidence="4 7" id="KW-0430">Lectin</keyword>
<comment type="caution">
    <text evidence="10">The sequence shown here is derived from an EMBL/GenBank/DDBJ whole genome shotgun (WGS) entry which is preliminary data.</text>
</comment>
<dbReference type="InterPro" id="IPR012913">
    <property type="entry name" value="OS9-like_dom"/>
</dbReference>
<evidence type="ECO:0000259" key="9">
    <source>
        <dbReference type="PROSITE" id="PS51914"/>
    </source>
</evidence>
<organism evidence="10 11">
    <name type="scientific">Cladonia borealis</name>
    <dbReference type="NCBI Taxonomy" id="184061"/>
    <lineage>
        <taxon>Eukaryota</taxon>
        <taxon>Fungi</taxon>
        <taxon>Dikarya</taxon>
        <taxon>Ascomycota</taxon>
        <taxon>Pezizomycotina</taxon>
        <taxon>Lecanoromycetes</taxon>
        <taxon>OSLEUM clade</taxon>
        <taxon>Lecanoromycetidae</taxon>
        <taxon>Lecanorales</taxon>
        <taxon>Lecanorineae</taxon>
        <taxon>Cladoniaceae</taxon>
        <taxon>Cladonia</taxon>
    </lineage>
</organism>
<keyword evidence="6" id="KW-1015">Disulfide bond</keyword>
<feature type="compositionally biased region" description="Polar residues" evidence="8">
    <location>
        <begin position="89"/>
        <end position="101"/>
    </location>
</feature>
<name>A0AA39QZV2_9LECA</name>
<keyword evidence="11" id="KW-1185">Reference proteome</keyword>
<dbReference type="GO" id="GO:0005789">
    <property type="term" value="C:endoplasmic reticulum membrane"/>
    <property type="evidence" value="ECO:0007669"/>
    <property type="project" value="UniProtKB-SubCell"/>
</dbReference>
<proteinExistence type="inferred from homology"/>
<keyword evidence="5 7" id="KW-0256">Endoplasmic reticulum</keyword>
<feature type="region of interest" description="Disordered" evidence="8">
    <location>
        <begin position="224"/>
        <end position="252"/>
    </location>
</feature>
<evidence type="ECO:0000256" key="5">
    <source>
        <dbReference type="ARBA" id="ARBA00022824"/>
    </source>
</evidence>
<dbReference type="PROSITE" id="PS51914">
    <property type="entry name" value="MRH"/>
    <property type="match status" value="1"/>
</dbReference>
<evidence type="ECO:0000313" key="11">
    <source>
        <dbReference type="Proteomes" id="UP001166286"/>
    </source>
</evidence>
<dbReference type="InterPro" id="IPR045149">
    <property type="entry name" value="OS-9-like"/>
</dbReference>
<dbReference type="AlphaFoldDB" id="A0AA39QZV2"/>
<evidence type="ECO:0000256" key="6">
    <source>
        <dbReference type="ARBA" id="ARBA00023157"/>
    </source>
</evidence>
<comment type="similarity">
    <text evidence="2 7">Belongs to the OS-9 family.</text>
</comment>
<dbReference type="EMBL" id="JAFEKC020000014">
    <property type="protein sequence ID" value="KAK0511145.1"/>
    <property type="molecule type" value="Genomic_DNA"/>
</dbReference>
<evidence type="ECO:0000256" key="3">
    <source>
        <dbReference type="ARBA" id="ARBA00022729"/>
    </source>
</evidence>
<keyword evidence="3" id="KW-0732">Signal</keyword>
<sequence>MRRRIIWLAAASITYGSPHVFSVGDDLLAYPQYEVIFSDSFISDKEAESRLALAASRSSASTQTTSILSQDDSTSPTPAAELSQRRQQPDSSDLPTDTDFPTESYERMILNSKPYLCTIPQVSPPSKNTTTQSRAAAEETAELARATDRGYDLLKSMSGSCLYFISGWWSYSFCYNNHVKQFHQLPPGKGTPIFPPVEDPSTPSYVLGKFGEVRNKFAIDGAAGGADREAGLPPEQGEEGRTTEIQAKGTSSTRYLSQKLSGGTTCDLTGSPRRVEIQFHCHPQSADRIGLIKEVSTCSYLMIIYTPRLCDDVAFLPPREERAAGITCREVVREEEVEEWERRKRGESERKFINDGGKENVKGRPVVAGIEVGGMKLVGRDGKRLETPQNVQPGSSGGHGGDDEHEGGNAITLVTQESREKGGKMKRLHDRELKKMGLDPGVVEAARRDLEELAGGKGWRLEVFETDRGRELRGVVDSDEEEGGEADGDGDSGEGEEGYDEGEGSQEEYKDEL</sequence>
<dbReference type="Proteomes" id="UP001166286">
    <property type="component" value="Unassembled WGS sequence"/>
</dbReference>
<evidence type="ECO:0000256" key="1">
    <source>
        <dbReference type="ARBA" id="ARBA00004367"/>
    </source>
</evidence>
<protein>
    <recommendedName>
        <fullName evidence="7">Endoplasmic reticulum lectin</fullName>
    </recommendedName>
    <alternativeName>
        <fullName evidence="7">Protein OS-9 homolog</fullName>
    </alternativeName>
</protein>
<dbReference type="InterPro" id="IPR044865">
    <property type="entry name" value="MRH_dom"/>
</dbReference>
<dbReference type="InterPro" id="IPR009011">
    <property type="entry name" value="Man6P_isomerase_rcpt-bd_dom_sf"/>
</dbReference>
<feature type="compositionally biased region" description="Polar residues" evidence="8">
    <location>
        <begin position="243"/>
        <end position="252"/>
    </location>
</feature>
<dbReference type="Gene3D" id="2.70.130.10">
    <property type="entry name" value="Mannose-6-phosphate receptor binding domain"/>
    <property type="match status" value="1"/>
</dbReference>
<accession>A0AA39QZV2</accession>
<feature type="region of interest" description="Disordered" evidence="8">
    <location>
        <begin position="379"/>
        <end position="442"/>
    </location>
</feature>
<evidence type="ECO:0000256" key="2">
    <source>
        <dbReference type="ARBA" id="ARBA00009918"/>
    </source>
</evidence>
<dbReference type="GO" id="GO:0005788">
    <property type="term" value="C:endoplasmic reticulum lumen"/>
    <property type="evidence" value="ECO:0007669"/>
    <property type="project" value="UniProtKB-UniRule"/>
</dbReference>
<reference evidence="10" key="1">
    <citation type="submission" date="2023-03" db="EMBL/GenBank/DDBJ databases">
        <title>Complete genome of Cladonia borealis.</title>
        <authorList>
            <person name="Park H."/>
        </authorList>
    </citation>
    <scope>NUCLEOTIDE SEQUENCE</scope>
    <source>
        <strain evidence="10">ANT050790</strain>
    </source>
</reference>
<feature type="compositionally biased region" description="Polar residues" evidence="8">
    <location>
        <begin position="62"/>
        <end position="77"/>
    </location>
</feature>
<dbReference type="Pfam" id="PF07915">
    <property type="entry name" value="PRKCSH"/>
    <property type="match status" value="1"/>
</dbReference>
<evidence type="ECO:0000256" key="8">
    <source>
        <dbReference type="SAM" id="MobiDB-lite"/>
    </source>
</evidence>
<comment type="function">
    <text evidence="7">Lectin involved in the quality control of the secretory pathway. As a member of the endoplasmic reticulum-associated degradation lumenal (ERAD-L) surveillance system, targets misfolded endoplasmic reticulum lumenal glycoproteins for degradation.</text>
</comment>
<feature type="compositionally biased region" description="Basic and acidic residues" evidence="8">
    <location>
        <begin position="467"/>
        <end position="476"/>
    </location>
</feature>
<feature type="compositionally biased region" description="Acidic residues" evidence="8">
    <location>
        <begin position="477"/>
        <end position="513"/>
    </location>
</feature>
<feature type="compositionally biased region" description="Basic and acidic residues" evidence="8">
    <location>
        <begin position="417"/>
        <end position="437"/>
    </location>
</feature>